<keyword evidence="2" id="KW-1185">Reference proteome</keyword>
<reference evidence="1" key="1">
    <citation type="submission" date="2023-07" db="EMBL/GenBank/DDBJ databases">
        <authorList>
            <person name="Kim M.K."/>
        </authorList>
    </citation>
    <scope>NUCLEOTIDE SEQUENCE</scope>
    <source>
        <strain evidence="1">ASUV-10-1</strain>
    </source>
</reference>
<dbReference type="SUPFAM" id="SSF160631">
    <property type="entry name" value="SMI1/KNR4-like"/>
    <property type="match status" value="1"/>
</dbReference>
<dbReference type="RefSeq" id="WP_305005222.1">
    <property type="nucleotide sequence ID" value="NZ_JAUQSY010000002.1"/>
</dbReference>
<evidence type="ECO:0000313" key="1">
    <source>
        <dbReference type="EMBL" id="MDO7873909.1"/>
    </source>
</evidence>
<sequence>MQDFLEKLLDELIETGTDLYIPTTGASIGIFENICQLKLPADLKELYRFCNGFGPDKEDQFQVLSLTEATMELVQYGKGQRGSRFVLAEYMLYCDWWEVELTPEAETSYRIVNAGHRSGSPLVLTHSIEEFLTRYLAGGVFGNGGLYDWHEEKELELRRLD</sequence>
<comment type="caution">
    <text evidence="1">The sequence shown here is derived from an EMBL/GenBank/DDBJ whole genome shotgun (WGS) entry which is preliminary data.</text>
</comment>
<name>A0ABT9B869_9BACT</name>
<gene>
    <name evidence="1" type="ORF">Q5H93_04125</name>
</gene>
<organism evidence="1 2">
    <name type="scientific">Hymenobacter aranciens</name>
    <dbReference type="NCBI Taxonomy" id="3063996"/>
    <lineage>
        <taxon>Bacteria</taxon>
        <taxon>Pseudomonadati</taxon>
        <taxon>Bacteroidota</taxon>
        <taxon>Cytophagia</taxon>
        <taxon>Cytophagales</taxon>
        <taxon>Hymenobacteraceae</taxon>
        <taxon>Hymenobacter</taxon>
    </lineage>
</organism>
<accession>A0ABT9B869</accession>
<proteinExistence type="predicted"/>
<evidence type="ECO:0000313" key="2">
    <source>
        <dbReference type="Proteomes" id="UP001176429"/>
    </source>
</evidence>
<dbReference type="InterPro" id="IPR037883">
    <property type="entry name" value="Knr4/Smi1-like_sf"/>
</dbReference>
<dbReference type="EMBL" id="JAUQSY010000002">
    <property type="protein sequence ID" value="MDO7873909.1"/>
    <property type="molecule type" value="Genomic_DNA"/>
</dbReference>
<protein>
    <submittedName>
        <fullName evidence="1">SMI1/KNR4 family protein</fullName>
    </submittedName>
</protein>
<dbReference type="Proteomes" id="UP001176429">
    <property type="component" value="Unassembled WGS sequence"/>
</dbReference>